<reference evidence="5" key="1">
    <citation type="journal article" date="2019" name="Int. J. Syst. Evol. Microbiol.">
        <title>The Global Catalogue of Microorganisms (GCM) 10K type strain sequencing project: providing services to taxonomists for standard genome sequencing and annotation.</title>
        <authorList>
            <consortium name="The Broad Institute Genomics Platform"/>
            <consortium name="The Broad Institute Genome Sequencing Center for Infectious Disease"/>
            <person name="Wu L."/>
            <person name="Ma J."/>
        </authorList>
    </citation>
    <scope>NUCLEOTIDE SEQUENCE [LARGE SCALE GENOMIC DNA]</scope>
    <source>
        <strain evidence="5">JCM 17841</strain>
    </source>
</reference>
<evidence type="ECO:0000256" key="2">
    <source>
        <dbReference type="SAM" id="SignalP"/>
    </source>
</evidence>
<feature type="region of interest" description="Disordered" evidence="1">
    <location>
        <begin position="165"/>
        <end position="198"/>
    </location>
</feature>
<feature type="region of interest" description="Disordered" evidence="1">
    <location>
        <begin position="24"/>
        <end position="50"/>
    </location>
</feature>
<dbReference type="RefSeq" id="WP_208133742.1">
    <property type="nucleotide sequence ID" value="NZ_BAABGQ010000003.1"/>
</dbReference>
<dbReference type="InterPro" id="IPR046478">
    <property type="entry name" value="DUF6799"/>
</dbReference>
<evidence type="ECO:0000313" key="5">
    <source>
        <dbReference type="Proteomes" id="UP001501243"/>
    </source>
</evidence>
<dbReference type="Pfam" id="PF20606">
    <property type="entry name" value="DUF6799"/>
    <property type="match status" value="1"/>
</dbReference>
<evidence type="ECO:0000313" key="4">
    <source>
        <dbReference type="EMBL" id="GAA4494947.1"/>
    </source>
</evidence>
<dbReference type="EMBL" id="BAABGQ010000003">
    <property type="protein sequence ID" value="GAA4494947.1"/>
    <property type="molecule type" value="Genomic_DNA"/>
</dbReference>
<proteinExistence type="predicted"/>
<feature type="signal peptide" evidence="2">
    <location>
        <begin position="1"/>
        <end position="22"/>
    </location>
</feature>
<comment type="caution">
    <text evidence="4">The sequence shown here is derived from an EMBL/GenBank/DDBJ whole genome shotgun (WGS) entry which is preliminary data.</text>
</comment>
<sequence>MKLLIPALLLGSAMLVTLESQAQTQPTPAAATPAPAATTPTSPATQNPAARRVLAPRRVVAPRRAGAAAPTRAKTNGVMAKDGLTLQDGRMVLTELGRTAPIEQDKRLLNGTLITTKGQVTSVEGATTQLAEGDYVSLTGRITSKREMVEADSVRKLVAYDLKHPGKRKELEKAREKAEKEREKAEKEAAKAKAKAGR</sequence>
<evidence type="ECO:0000259" key="3">
    <source>
        <dbReference type="Pfam" id="PF20606"/>
    </source>
</evidence>
<feature type="chain" id="PRO_5046021633" description="DUF6799 domain-containing protein" evidence="2">
    <location>
        <begin position="23"/>
        <end position="198"/>
    </location>
</feature>
<dbReference type="Proteomes" id="UP001501243">
    <property type="component" value="Unassembled WGS sequence"/>
</dbReference>
<feature type="compositionally biased region" description="Basic and acidic residues" evidence="1">
    <location>
        <begin position="165"/>
        <end position="191"/>
    </location>
</feature>
<keyword evidence="5" id="KW-1185">Reference proteome</keyword>
<name>A0ABP8PYU3_9BACT</name>
<keyword evidence="2" id="KW-0732">Signal</keyword>
<protein>
    <recommendedName>
        <fullName evidence="3">DUF6799 domain-containing protein</fullName>
    </recommendedName>
</protein>
<evidence type="ECO:0000256" key="1">
    <source>
        <dbReference type="SAM" id="MobiDB-lite"/>
    </source>
</evidence>
<organism evidence="4 5">
    <name type="scientific">Hymenobacter ginsengisoli</name>
    <dbReference type="NCBI Taxonomy" id="1051626"/>
    <lineage>
        <taxon>Bacteria</taxon>
        <taxon>Pseudomonadati</taxon>
        <taxon>Bacteroidota</taxon>
        <taxon>Cytophagia</taxon>
        <taxon>Cytophagales</taxon>
        <taxon>Hymenobacteraceae</taxon>
        <taxon>Hymenobacter</taxon>
    </lineage>
</organism>
<gene>
    <name evidence="4" type="ORF">GCM10023172_05940</name>
</gene>
<accession>A0ABP8PYU3</accession>
<feature type="domain" description="DUF6799" evidence="3">
    <location>
        <begin position="81"/>
        <end position="142"/>
    </location>
</feature>